<accession>A0A9D4HPE3</accession>
<proteinExistence type="predicted"/>
<name>A0A9D4HPE3_DREPO</name>
<organism evidence="1 2">
    <name type="scientific">Dreissena polymorpha</name>
    <name type="common">Zebra mussel</name>
    <name type="synonym">Mytilus polymorpha</name>
    <dbReference type="NCBI Taxonomy" id="45954"/>
    <lineage>
        <taxon>Eukaryota</taxon>
        <taxon>Metazoa</taxon>
        <taxon>Spiralia</taxon>
        <taxon>Lophotrochozoa</taxon>
        <taxon>Mollusca</taxon>
        <taxon>Bivalvia</taxon>
        <taxon>Autobranchia</taxon>
        <taxon>Heteroconchia</taxon>
        <taxon>Euheterodonta</taxon>
        <taxon>Imparidentia</taxon>
        <taxon>Neoheterodontei</taxon>
        <taxon>Myida</taxon>
        <taxon>Dreissenoidea</taxon>
        <taxon>Dreissenidae</taxon>
        <taxon>Dreissena</taxon>
    </lineage>
</organism>
<evidence type="ECO:0000313" key="2">
    <source>
        <dbReference type="Proteomes" id="UP000828390"/>
    </source>
</evidence>
<sequence length="125" mass="14069">MRQRVPSTRFIILKVTCLPGDFIGELNVTFFQITCDSSGQWTNGNYYCEPDETSPNNVASVLGDWCSYIPLSDSTKTLTVNNLIENKRLNQSEAEKECSKRCNGTLMEITENARLNLILPILKST</sequence>
<gene>
    <name evidence="1" type="ORF">DPMN_054074</name>
</gene>
<dbReference type="AlphaFoldDB" id="A0A9D4HPE3"/>
<reference evidence="1" key="2">
    <citation type="submission" date="2020-11" db="EMBL/GenBank/DDBJ databases">
        <authorList>
            <person name="McCartney M.A."/>
            <person name="Auch B."/>
            <person name="Kono T."/>
            <person name="Mallez S."/>
            <person name="Becker A."/>
            <person name="Gohl D.M."/>
            <person name="Silverstein K.A.T."/>
            <person name="Koren S."/>
            <person name="Bechman K.B."/>
            <person name="Herman A."/>
            <person name="Abrahante J.E."/>
            <person name="Garbe J."/>
        </authorList>
    </citation>
    <scope>NUCLEOTIDE SEQUENCE</scope>
    <source>
        <strain evidence="1">Duluth1</strain>
        <tissue evidence="1">Whole animal</tissue>
    </source>
</reference>
<comment type="caution">
    <text evidence="1">The sequence shown here is derived from an EMBL/GenBank/DDBJ whole genome shotgun (WGS) entry which is preliminary data.</text>
</comment>
<dbReference type="EMBL" id="JAIWYP010000012">
    <property type="protein sequence ID" value="KAH3728127.1"/>
    <property type="molecule type" value="Genomic_DNA"/>
</dbReference>
<protein>
    <submittedName>
        <fullName evidence="1">Uncharacterized protein</fullName>
    </submittedName>
</protein>
<dbReference type="Proteomes" id="UP000828390">
    <property type="component" value="Unassembled WGS sequence"/>
</dbReference>
<evidence type="ECO:0000313" key="1">
    <source>
        <dbReference type="EMBL" id="KAH3728127.1"/>
    </source>
</evidence>
<keyword evidence="2" id="KW-1185">Reference proteome</keyword>
<reference evidence="1" key="1">
    <citation type="journal article" date="2019" name="bioRxiv">
        <title>The Genome of the Zebra Mussel, Dreissena polymorpha: A Resource for Invasive Species Research.</title>
        <authorList>
            <person name="McCartney M.A."/>
            <person name="Auch B."/>
            <person name="Kono T."/>
            <person name="Mallez S."/>
            <person name="Zhang Y."/>
            <person name="Obille A."/>
            <person name="Becker A."/>
            <person name="Abrahante J.E."/>
            <person name="Garbe J."/>
            <person name="Badalamenti J.P."/>
            <person name="Herman A."/>
            <person name="Mangelson H."/>
            <person name="Liachko I."/>
            <person name="Sullivan S."/>
            <person name="Sone E.D."/>
            <person name="Koren S."/>
            <person name="Silverstein K.A.T."/>
            <person name="Beckman K.B."/>
            <person name="Gohl D.M."/>
        </authorList>
    </citation>
    <scope>NUCLEOTIDE SEQUENCE</scope>
    <source>
        <strain evidence="1">Duluth1</strain>
        <tissue evidence="1">Whole animal</tissue>
    </source>
</reference>